<evidence type="ECO:0000256" key="4">
    <source>
        <dbReference type="ARBA" id="ARBA00023136"/>
    </source>
</evidence>
<gene>
    <name evidence="7" type="ORF">HNP60_001791</name>
</gene>
<keyword evidence="2 6" id="KW-0812">Transmembrane</keyword>
<dbReference type="InterPro" id="IPR052719">
    <property type="entry name" value="CvpA-like"/>
</dbReference>
<feature type="transmembrane region" description="Helical" evidence="6">
    <location>
        <begin position="103"/>
        <end position="125"/>
    </location>
</feature>
<evidence type="ECO:0000256" key="3">
    <source>
        <dbReference type="ARBA" id="ARBA00022989"/>
    </source>
</evidence>
<feature type="transmembrane region" description="Helical" evidence="6">
    <location>
        <begin position="33"/>
        <end position="56"/>
    </location>
</feature>
<evidence type="ECO:0000256" key="1">
    <source>
        <dbReference type="ARBA" id="ARBA00004141"/>
    </source>
</evidence>
<feature type="transmembrane region" description="Helical" evidence="6">
    <location>
        <begin position="6"/>
        <end position="26"/>
    </location>
</feature>
<feature type="transmembrane region" description="Helical" evidence="6">
    <location>
        <begin position="62"/>
        <end position="82"/>
    </location>
</feature>
<comment type="subcellular location">
    <subcellularLocation>
        <location evidence="1">Membrane</location>
        <topology evidence="1">Multi-pass membrane protein</topology>
    </subcellularLocation>
</comment>
<accession>A0ABR6NEW1</accession>
<keyword evidence="3 6" id="KW-1133">Transmembrane helix</keyword>
<dbReference type="Proteomes" id="UP001138540">
    <property type="component" value="Unassembled WGS sequence"/>
</dbReference>
<proteinExistence type="predicted"/>
<keyword evidence="4 6" id="KW-0472">Membrane</keyword>
<evidence type="ECO:0000313" key="8">
    <source>
        <dbReference type="Proteomes" id="UP001138540"/>
    </source>
</evidence>
<sequence>MTALDIAVLLLIGGLAIRGFIAGFVTESLALGALIGGFVAVRLFHAPVTAMLTGLVGSEYGAALIAFVAIFGLVYGLGKVLAGYIGGKTKSSALGMFDRLLGLGFGAVKGLLVATICFVLFTIVYDALYGIETNRPDWMRLSRSYPLLNASSSATSKWIAENSRQGGLLGDFGESEQDNAADAGE</sequence>
<dbReference type="InterPro" id="IPR003825">
    <property type="entry name" value="Colicin-V_CvpA"/>
</dbReference>
<evidence type="ECO:0000256" key="2">
    <source>
        <dbReference type="ARBA" id="ARBA00022692"/>
    </source>
</evidence>
<feature type="region of interest" description="Disordered" evidence="5">
    <location>
        <begin position="166"/>
        <end position="185"/>
    </location>
</feature>
<evidence type="ECO:0000256" key="5">
    <source>
        <dbReference type="SAM" id="MobiDB-lite"/>
    </source>
</evidence>
<evidence type="ECO:0000313" key="7">
    <source>
        <dbReference type="EMBL" id="MBB5985817.1"/>
    </source>
</evidence>
<keyword evidence="8" id="KW-1185">Reference proteome</keyword>
<dbReference type="Pfam" id="PF02674">
    <property type="entry name" value="Colicin_V"/>
    <property type="match status" value="1"/>
</dbReference>
<dbReference type="RefSeq" id="WP_184049106.1">
    <property type="nucleotide sequence ID" value="NZ_JACHKA010000001.1"/>
</dbReference>
<name>A0ABR6NEW1_9SPHN</name>
<dbReference type="EMBL" id="JACHKA010000001">
    <property type="protein sequence ID" value="MBB5985817.1"/>
    <property type="molecule type" value="Genomic_DNA"/>
</dbReference>
<protein>
    <submittedName>
        <fullName evidence="7">Membrane protein required for colicin V production</fullName>
    </submittedName>
</protein>
<reference evidence="7 8" key="1">
    <citation type="submission" date="2020-08" db="EMBL/GenBank/DDBJ databases">
        <title>Exploring microbial biodiversity for novel pathways involved in the catabolism of aromatic compounds derived from lignin.</title>
        <authorList>
            <person name="Elkins J."/>
        </authorList>
    </citation>
    <scope>NUCLEOTIDE SEQUENCE [LARGE SCALE GENOMIC DNA]</scope>
    <source>
        <strain evidence="7 8">B1D3A</strain>
    </source>
</reference>
<dbReference type="PANTHER" id="PTHR36926:SF1">
    <property type="entry name" value="COLICIN V PRODUCTION PROTEIN"/>
    <property type="match status" value="1"/>
</dbReference>
<dbReference type="PANTHER" id="PTHR36926">
    <property type="entry name" value="COLICIN V PRODUCTION PROTEIN"/>
    <property type="match status" value="1"/>
</dbReference>
<evidence type="ECO:0000256" key="6">
    <source>
        <dbReference type="SAM" id="Phobius"/>
    </source>
</evidence>
<organism evidence="7 8">
    <name type="scientific">Sphingobium lignivorans</name>
    <dbReference type="NCBI Taxonomy" id="2735886"/>
    <lineage>
        <taxon>Bacteria</taxon>
        <taxon>Pseudomonadati</taxon>
        <taxon>Pseudomonadota</taxon>
        <taxon>Alphaproteobacteria</taxon>
        <taxon>Sphingomonadales</taxon>
        <taxon>Sphingomonadaceae</taxon>
        <taxon>Sphingobium</taxon>
    </lineage>
</organism>
<comment type="caution">
    <text evidence="7">The sequence shown here is derived from an EMBL/GenBank/DDBJ whole genome shotgun (WGS) entry which is preliminary data.</text>
</comment>
<feature type="compositionally biased region" description="Acidic residues" evidence="5">
    <location>
        <begin position="173"/>
        <end position="185"/>
    </location>
</feature>